<organism evidence="1">
    <name type="scientific">marine sediment metagenome</name>
    <dbReference type="NCBI Taxonomy" id="412755"/>
    <lineage>
        <taxon>unclassified sequences</taxon>
        <taxon>metagenomes</taxon>
        <taxon>ecological metagenomes</taxon>
    </lineage>
</organism>
<gene>
    <name evidence="1" type="ORF">S03H2_49318</name>
</gene>
<comment type="caution">
    <text evidence="1">The sequence shown here is derived from an EMBL/GenBank/DDBJ whole genome shotgun (WGS) entry which is preliminary data.</text>
</comment>
<name>X1HMZ0_9ZZZZ</name>
<dbReference type="EMBL" id="BARU01031155">
    <property type="protein sequence ID" value="GAH71471.1"/>
    <property type="molecule type" value="Genomic_DNA"/>
</dbReference>
<accession>X1HMZ0</accession>
<evidence type="ECO:0000313" key="1">
    <source>
        <dbReference type="EMBL" id="GAH71471.1"/>
    </source>
</evidence>
<reference evidence="1" key="1">
    <citation type="journal article" date="2014" name="Front. Microbiol.">
        <title>High frequency of phylogenetically diverse reductive dehalogenase-homologous genes in deep subseafloor sedimentary metagenomes.</title>
        <authorList>
            <person name="Kawai M."/>
            <person name="Futagami T."/>
            <person name="Toyoda A."/>
            <person name="Takaki Y."/>
            <person name="Nishi S."/>
            <person name="Hori S."/>
            <person name="Arai W."/>
            <person name="Tsubouchi T."/>
            <person name="Morono Y."/>
            <person name="Uchiyama I."/>
            <person name="Ito T."/>
            <person name="Fujiyama A."/>
            <person name="Inagaki F."/>
            <person name="Takami H."/>
        </authorList>
    </citation>
    <scope>NUCLEOTIDE SEQUENCE</scope>
    <source>
        <strain evidence="1">Expedition CK06-06</strain>
    </source>
</reference>
<feature type="non-terminal residue" evidence="1">
    <location>
        <position position="43"/>
    </location>
</feature>
<proteinExistence type="predicted"/>
<sequence>MGFQVCFKLSRVPIFDPEIIEVGDIRAQLNNDAVDVGVPFIIV</sequence>
<dbReference type="AlphaFoldDB" id="X1HMZ0"/>
<protein>
    <submittedName>
        <fullName evidence="1">Uncharacterized protein</fullName>
    </submittedName>
</protein>